<sequence length="149" mass="15712">MTESDEPVHVHIKLMAGRGSDGSPVFEVLPARSLGGDLFELGGSPGLTLGCAAGDVLRVADDGAFEVAERGENMCVQAYRGAPFTSDLLAELTTAVQALGGLVEAPPTRQFIVVTVARVVGESVVEQAMDAWAAGIDQAEWWWAQPDEE</sequence>
<dbReference type="Pfam" id="PF14085">
    <property type="entry name" value="DUF4265"/>
    <property type="match status" value="1"/>
</dbReference>
<gene>
    <name evidence="1" type="ORF">GCM10010226_06380</name>
</gene>
<name>A0A918LQ54_9ACTN</name>
<evidence type="ECO:0000313" key="1">
    <source>
        <dbReference type="EMBL" id="GGT32854.1"/>
    </source>
</evidence>
<dbReference type="EMBL" id="BMSA01000001">
    <property type="protein sequence ID" value="GGT32854.1"/>
    <property type="molecule type" value="Genomic_DNA"/>
</dbReference>
<accession>A0A918LQ54</accession>
<evidence type="ECO:0008006" key="3">
    <source>
        <dbReference type="Google" id="ProtNLM"/>
    </source>
</evidence>
<dbReference type="InterPro" id="IPR025361">
    <property type="entry name" value="DUF4265"/>
</dbReference>
<dbReference type="RefSeq" id="WP_189707169.1">
    <property type="nucleotide sequence ID" value="NZ_BMSA01000001.1"/>
</dbReference>
<comment type="caution">
    <text evidence="1">The sequence shown here is derived from an EMBL/GenBank/DDBJ whole genome shotgun (WGS) entry which is preliminary data.</text>
</comment>
<reference evidence="1" key="1">
    <citation type="journal article" date="2014" name="Int. J. Syst. Evol. Microbiol.">
        <title>Complete genome sequence of Corynebacterium casei LMG S-19264T (=DSM 44701T), isolated from a smear-ripened cheese.</title>
        <authorList>
            <consortium name="US DOE Joint Genome Institute (JGI-PGF)"/>
            <person name="Walter F."/>
            <person name="Albersmeier A."/>
            <person name="Kalinowski J."/>
            <person name="Ruckert C."/>
        </authorList>
    </citation>
    <scope>NUCLEOTIDE SEQUENCE</scope>
    <source>
        <strain evidence="1">JCM 4125</strain>
    </source>
</reference>
<proteinExistence type="predicted"/>
<dbReference type="AlphaFoldDB" id="A0A918LQ54"/>
<reference evidence="1" key="2">
    <citation type="submission" date="2020-09" db="EMBL/GenBank/DDBJ databases">
        <authorList>
            <person name="Sun Q."/>
            <person name="Ohkuma M."/>
        </authorList>
    </citation>
    <scope>NUCLEOTIDE SEQUENCE</scope>
    <source>
        <strain evidence="1">JCM 4125</strain>
    </source>
</reference>
<protein>
    <recommendedName>
        <fullName evidence="3">DUF4265 domain-containing protein</fullName>
    </recommendedName>
</protein>
<keyword evidence="2" id="KW-1185">Reference proteome</keyword>
<evidence type="ECO:0000313" key="2">
    <source>
        <dbReference type="Proteomes" id="UP000646776"/>
    </source>
</evidence>
<dbReference type="Proteomes" id="UP000646776">
    <property type="component" value="Unassembled WGS sequence"/>
</dbReference>
<organism evidence="1 2">
    <name type="scientific">Streptomyces phaeofaciens</name>
    <dbReference type="NCBI Taxonomy" id="68254"/>
    <lineage>
        <taxon>Bacteria</taxon>
        <taxon>Bacillati</taxon>
        <taxon>Actinomycetota</taxon>
        <taxon>Actinomycetes</taxon>
        <taxon>Kitasatosporales</taxon>
        <taxon>Streptomycetaceae</taxon>
        <taxon>Streptomyces</taxon>
    </lineage>
</organism>